<feature type="domain" description="Probable ATP-binding protein BrxC alpha-helical" evidence="3">
    <location>
        <begin position="895"/>
        <end position="1015"/>
    </location>
</feature>
<evidence type="ECO:0000313" key="6">
    <source>
        <dbReference type="Proteomes" id="UP000588277"/>
    </source>
</evidence>
<protein>
    <recommendedName>
        <fullName evidence="7">BREX system P-loop protein BrxC</fullName>
    </recommendedName>
</protein>
<comment type="caution">
    <text evidence="5">The sequence shown here is derived from an EMBL/GenBank/DDBJ whole genome shotgun (WGS) entry which is preliminary data.</text>
</comment>
<evidence type="ECO:0000259" key="2">
    <source>
        <dbReference type="Pfam" id="PF25791"/>
    </source>
</evidence>
<dbReference type="InterPro" id="IPR058037">
    <property type="entry name" value="BREX_BrxC_helical"/>
</dbReference>
<dbReference type="AlphaFoldDB" id="A0A7Y0F082"/>
<dbReference type="NCBIfam" id="NF033441">
    <property type="entry name" value="BREX_BrxC"/>
    <property type="match status" value="1"/>
</dbReference>
<reference evidence="5 6" key="1">
    <citation type="submission" date="2020-02" db="EMBL/GenBank/DDBJ databases">
        <title>Characterization of phylogenetic diversity of novel bifidobacterial species isolated in Czech ZOOs.</title>
        <authorList>
            <person name="Lugli G.A."/>
            <person name="Vera N.B."/>
            <person name="Ventura M."/>
        </authorList>
    </citation>
    <scope>NUCLEOTIDE SEQUENCE [LARGE SCALE GENOMIC DNA]</scope>
    <source>
        <strain evidence="5 6">DSM 109958</strain>
    </source>
</reference>
<feature type="region of interest" description="Disordered" evidence="1">
    <location>
        <begin position="1150"/>
        <end position="1200"/>
    </location>
</feature>
<dbReference type="EMBL" id="JAAIIH010000001">
    <property type="protein sequence ID" value="NMM99674.1"/>
    <property type="molecule type" value="Genomic_DNA"/>
</dbReference>
<evidence type="ECO:0008006" key="7">
    <source>
        <dbReference type="Google" id="ProtNLM"/>
    </source>
</evidence>
<feature type="compositionally biased region" description="Low complexity" evidence="1">
    <location>
        <begin position="1174"/>
        <end position="1188"/>
    </location>
</feature>
<dbReference type="Proteomes" id="UP000588277">
    <property type="component" value="Unassembled WGS sequence"/>
</dbReference>
<dbReference type="RefSeq" id="WP_169274836.1">
    <property type="nucleotide sequence ID" value="NZ_JAAIIH010000001.1"/>
</dbReference>
<sequence length="1226" mass="136900">MSDMGNGESGALRFRDIFVRNIDDKVDGVIKASDDSNLADEVREYVLTDEIQTNLERFFDAYNDRSSAYTNGVWISGYFGSGKSHLLKILSHVLGDVPAASAAGEADPMSRAQVIDVMKSKARDAENHELEGLLEANLRIPATSLLFNIDSKAQRGSRTMLMDAFIRVFDEARGYYGANKYVAKMERDLDANGRLDEFKRQFEQIAGKPWSKGRTQAAFSGPKIDRAFAAATGDEVHDILKDYQKQYSPTIADFADDVNDWLQRQPDGHRLIFLVDEIGQFIGTRTDLMLNLQTVTEELFSRSNGRVWVIVTSQEDLDSVVGDRTASQGLDFTKIKGRFAVNLKLASTDAREVIQKRLLVKNDRGEAKTEELWREHREELDALFTFQGEGGMRQFKDSRFGTEEDFTATYPFVNYQFTLFQDAMRGMSNAGFFEGQHRSVGERSLLSTISSALTDHRDDAVGGLVPFSALYDGIAGTIQSTVNHRINEAERGIGLDAEDRDLALALLKALLLVKHVEGFRTNVRNLRILVLDRFGRDLPELERRIQTTLDVLERQNYVHRTGNEYEYLTNDEQAVESEIKNTEIGDRQVRDRLGRIVRENILGQSLSVQYGHGHQKATFRYGLIVDNTAQGRTYPIMLHIVTPMAGVEQGNAVLRSAGSRGELRVILSDAGSTVMRDLAMLERTEKYLRVHANEQGPRKRIIDDKRGSLEIMSRELDAAVSEALCSATIAYNGTTLGVKASRDAASVIAEAMQTVIGRLYTNFGMVDGLSYKETDLPGVLADATAVNSTLDGTDSAANRLDLPAQDVYDYVVGQVRINVTPTVRDVVQHYEDEPYGWPLQVTLACLCHLIGAERLRLTVDSHRVPHTDVVRMLVNQQKRDSVRVEVPKRRDAAKLRELRSFAVDYLGMTGDRLPADDEDMARSIKEGLDAEARRIENLRAANSRFRFVESLDEPLAHLKSVAAKPEEWLLESFPAQDEDDNTDRLLDDKEDVIDPIRKVLNGAQRKVLTDGLDWIAANDSNFTLASADLQRERDAVRATADDPQLFRGNRVNLFRSQLTELQRRMGELIDAERERALSVVGTVRESLSGIDSYRDASENARRNAMRSLEDAAAKIRTAKYIADIRQTADVVKGDLYLSLVNQLAAAAAPSAARSEGRPAAQAAASSPDRGSGTEAEAAPRPAEQAVRVRPPHPKPMLRTEEDVDEFLAEYRRSLIAAIREGKRILL</sequence>
<proteinExistence type="predicted"/>
<organism evidence="5 6">
    <name type="scientific">Bifidobacterium moraviense</name>
    <dbReference type="NCBI Taxonomy" id="2675323"/>
    <lineage>
        <taxon>Bacteria</taxon>
        <taxon>Bacillati</taxon>
        <taxon>Actinomycetota</taxon>
        <taxon>Actinomycetes</taxon>
        <taxon>Bifidobacteriales</taxon>
        <taxon>Bifidobacteriaceae</taxon>
        <taxon>Bifidobacterium</taxon>
    </lineage>
</organism>
<dbReference type="Pfam" id="PF25796">
    <property type="entry name" value="BREX_BrxC_4th"/>
    <property type="match status" value="1"/>
</dbReference>
<keyword evidence="6" id="KW-1185">Reference proteome</keyword>
<dbReference type="Pfam" id="PF25792">
    <property type="entry name" value="BREX_BrxC_helical"/>
    <property type="match status" value="1"/>
</dbReference>
<evidence type="ECO:0000256" key="1">
    <source>
        <dbReference type="SAM" id="MobiDB-lite"/>
    </source>
</evidence>
<evidence type="ECO:0000259" key="4">
    <source>
        <dbReference type="Pfam" id="PF25796"/>
    </source>
</evidence>
<dbReference type="InterPro" id="IPR047679">
    <property type="entry name" value="BREX_BrxC"/>
</dbReference>
<gene>
    <name evidence="5" type="ORF">G1C96_0252</name>
</gene>
<feature type="domain" description="Probable ATP-binding protein BrxC winged helix-turn-helix" evidence="2">
    <location>
        <begin position="785"/>
        <end position="885"/>
    </location>
</feature>
<feature type="domain" description="Probable ATP-binding protein BrxC 4th six-stranded beta-sheet" evidence="4">
    <location>
        <begin position="582"/>
        <end position="754"/>
    </location>
</feature>
<dbReference type="InterPro" id="IPR058036">
    <property type="entry name" value="BREX_BrxC_4th"/>
</dbReference>
<evidence type="ECO:0000313" key="5">
    <source>
        <dbReference type="EMBL" id="NMM99674.1"/>
    </source>
</evidence>
<feature type="compositionally biased region" description="Low complexity" evidence="1">
    <location>
        <begin position="1150"/>
        <end position="1160"/>
    </location>
</feature>
<accession>A0A7Y0F082</accession>
<dbReference type="InterPro" id="IPR058038">
    <property type="entry name" value="BREX_BrxC_wHTH"/>
</dbReference>
<evidence type="ECO:0000259" key="3">
    <source>
        <dbReference type="Pfam" id="PF25792"/>
    </source>
</evidence>
<dbReference type="Pfam" id="PF25791">
    <property type="entry name" value="WHD_BREX_BrxC"/>
    <property type="match status" value="1"/>
</dbReference>
<dbReference type="InterPro" id="IPR027417">
    <property type="entry name" value="P-loop_NTPase"/>
</dbReference>
<name>A0A7Y0F082_9BIFI</name>
<dbReference type="SUPFAM" id="SSF52540">
    <property type="entry name" value="P-loop containing nucleoside triphosphate hydrolases"/>
    <property type="match status" value="1"/>
</dbReference>